<comment type="caution">
    <text evidence="2">The sequence shown here is derived from an EMBL/GenBank/DDBJ whole genome shotgun (WGS) entry which is preliminary data.</text>
</comment>
<keyword evidence="3" id="KW-1185">Reference proteome</keyword>
<dbReference type="EMBL" id="JAGMWT010000021">
    <property type="protein sequence ID" value="KAH7112561.1"/>
    <property type="molecule type" value="Genomic_DNA"/>
</dbReference>
<evidence type="ECO:0000256" key="1">
    <source>
        <dbReference type="SAM" id="Phobius"/>
    </source>
</evidence>
<keyword evidence="1" id="KW-1133">Transmembrane helix</keyword>
<feature type="transmembrane region" description="Helical" evidence="1">
    <location>
        <begin position="6"/>
        <end position="29"/>
    </location>
</feature>
<gene>
    <name evidence="2" type="ORF">B0J11DRAFT_542595</name>
</gene>
<evidence type="ECO:0000313" key="3">
    <source>
        <dbReference type="Proteomes" id="UP000700596"/>
    </source>
</evidence>
<proteinExistence type="predicted"/>
<keyword evidence="1" id="KW-0812">Transmembrane</keyword>
<sequence>MAGLDSASAVNGIVACFGTTVVMFPRFFWASETQEMQDMADAGPIVQQTYDRNHRSVGHYFAAGDDIGRGELTSCLITIQQALIISMGKYISDKHRAQEFYPTCIKVRDDTIKALNDQAKRMKALSTSLVTTHHNQLIVAPVDSQIQAFERNREKEEEEEESSYCLSTIEYRYGDIPPFTDGNRPTGAMYCMECSRCCSPSHEKLIRLVVTDVSNRRCVIRYFRISPMFFFQSHISAQQRGHARPNPSWHEGDDSGVRYGCVLCDIDHARDSVWKSNSDYWNHIGNDHSPEDYAQNSHIVEVKAEEQGCDVRWFYDKGSRLLR</sequence>
<dbReference type="Proteomes" id="UP000700596">
    <property type="component" value="Unassembled WGS sequence"/>
</dbReference>
<protein>
    <submittedName>
        <fullName evidence="2">Uncharacterized protein</fullName>
    </submittedName>
</protein>
<keyword evidence="1" id="KW-0472">Membrane</keyword>
<dbReference type="PANTHER" id="PTHR42354">
    <property type="entry name" value="C2H2-TYPE DOMAIN-CONTAINING PROTEIN"/>
    <property type="match status" value="1"/>
</dbReference>
<reference evidence="2" key="1">
    <citation type="journal article" date="2021" name="Nat. Commun.">
        <title>Genetic determinants of endophytism in the Arabidopsis root mycobiome.</title>
        <authorList>
            <person name="Mesny F."/>
            <person name="Miyauchi S."/>
            <person name="Thiergart T."/>
            <person name="Pickel B."/>
            <person name="Atanasova L."/>
            <person name="Karlsson M."/>
            <person name="Huettel B."/>
            <person name="Barry K.W."/>
            <person name="Haridas S."/>
            <person name="Chen C."/>
            <person name="Bauer D."/>
            <person name="Andreopoulos W."/>
            <person name="Pangilinan J."/>
            <person name="LaButti K."/>
            <person name="Riley R."/>
            <person name="Lipzen A."/>
            <person name="Clum A."/>
            <person name="Drula E."/>
            <person name="Henrissat B."/>
            <person name="Kohler A."/>
            <person name="Grigoriev I.V."/>
            <person name="Martin F.M."/>
            <person name="Hacquard S."/>
        </authorList>
    </citation>
    <scope>NUCLEOTIDE SEQUENCE</scope>
    <source>
        <strain evidence="2">MPI-CAGE-CH-0243</strain>
    </source>
</reference>
<dbReference type="AlphaFoldDB" id="A0A9P9I9B0"/>
<name>A0A9P9I9B0_9PLEO</name>
<dbReference type="PANTHER" id="PTHR42354:SF1">
    <property type="entry name" value="C2H2-TYPE DOMAIN-CONTAINING PROTEIN"/>
    <property type="match status" value="1"/>
</dbReference>
<dbReference type="OrthoDB" id="5430986at2759"/>
<evidence type="ECO:0000313" key="2">
    <source>
        <dbReference type="EMBL" id="KAH7112561.1"/>
    </source>
</evidence>
<accession>A0A9P9I9B0</accession>
<organism evidence="2 3">
    <name type="scientific">Dendryphion nanum</name>
    <dbReference type="NCBI Taxonomy" id="256645"/>
    <lineage>
        <taxon>Eukaryota</taxon>
        <taxon>Fungi</taxon>
        <taxon>Dikarya</taxon>
        <taxon>Ascomycota</taxon>
        <taxon>Pezizomycotina</taxon>
        <taxon>Dothideomycetes</taxon>
        <taxon>Pleosporomycetidae</taxon>
        <taxon>Pleosporales</taxon>
        <taxon>Torulaceae</taxon>
        <taxon>Dendryphion</taxon>
    </lineage>
</organism>